<accession>A0ABM8V4G2</accession>
<protein>
    <recommendedName>
        <fullName evidence="4">PepSY domain-containing protein</fullName>
    </recommendedName>
</protein>
<keyword evidence="1" id="KW-0732">Signal</keyword>
<organism evidence="2 3">
    <name type="scientific">Thermobacillus xylanilyticus</name>
    <dbReference type="NCBI Taxonomy" id="76633"/>
    <lineage>
        <taxon>Bacteria</taxon>
        <taxon>Bacillati</taxon>
        <taxon>Bacillota</taxon>
        <taxon>Bacilli</taxon>
        <taxon>Bacillales</taxon>
        <taxon>Paenibacillaceae</taxon>
        <taxon>Thermobacillus</taxon>
    </lineage>
</organism>
<evidence type="ECO:0000313" key="2">
    <source>
        <dbReference type="EMBL" id="CAG5086882.1"/>
    </source>
</evidence>
<evidence type="ECO:0008006" key="4">
    <source>
        <dbReference type="Google" id="ProtNLM"/>
    </source>
</evidence>
<feature type="signal peptide" evidence="1">
    <location>
        <begin position="1"/>
        <end position="24"/>
    </location>
</feature>
<dbReference type="RefSeq" id="WP_015254382.1">
    <property type="nucleotide sequence ID" value="NZ_CAJRAY010000047.1"/>
</dbReference>
<proteinExistence type="predicted"/>
<comment type="caution">
    <text evidence="2">The sequence shown here is derived from an EMBL/GenBank/DDBJ whole genome shotgun (WGS) entry which is preliminary data.</text>
</comment>
<dbReference type="EMBL" id="CAJRAY010000047">
    <property type="protein sequence ID" value="CAG5086882.1"/>
    <property type="molecule type" value="Genomic_DNA"/>
</dbReference>
<keyword evidence="3" id="KW-1185">Reference proteome</keyword>
<sequence length="295" mass="32168">MQRRMIGLLACLLAAALAAPGVSASMEAGYRPAEQKLLERQVDQWAQGLSARPGFERIAAAQRTIEPLGPGTHGWIVLFEDQGETVGYMVVHAVREGGFALTEYGLGDAPLYSADLLRQGLARLGLIGDDEDGEGSADVERRYAHPLSAAWRVETDDGVFYLDAKTGEELPADDPFWKEAASEAAACLEERMPGGAQPAGRLMRHAEVPSFDPYARLPWITRQPLAWAETDIAALLGSGIELRLVAERFDGAYLYVLPVVAWHEWDDGTAYIGVDQEGLRFIPQACLEPAAKLYD</sequence>
<evidence type="ECO:0000256" key="1">
    <source>
        <dbReference type="SAM" id="SignalP"/>
    </source>
</evidence>
<reference evidence="2 3" key="1">
    <citation type="submission" date="2021-04" db="EMBL/GenBank/DDBJ databases">
        <authorList>
            <person name="Rakotoarivonina H."/>
        </authorList>
    </citation>
    <scope>NUCLEOTIDE SEQUENCE [LARGE SCALE GENOMIC DNA]</scope>
    <source>
        <strain evidence="2 3">XE</strain>
    </source>
</reference>
<gene>
    <name evidence="2" type="primary">txxe 2102</name>
    <name evidence="2" type="ORF">TXXE_10360</name>
</gene>
<dbReference type="Proteomes" id="UP000681526">
    <property type="component" value="Unassembled WGS sequence"/>
</dbReference>
<evidence type="ECO:0000313" key="3">
    <source>
        <dbReference type="Proteomes" id="UP000681526"/>
    </source>
</evidence>
<feature type="chain" id="PRO_5047239749" description="PepSY domain-containing protein" evidence="1">
    <location>
        <begin position="25"/>
        <end position="295"/>
    </location>
</feature>
<name>A0ABM8V4G2_THEXY</name>